<comment type="subcellular location">
    <subcellularLocation>
        <location evidence="1">Membrane</location>
        <topology evidence="1">Single-pass type II membrane protein</topology>
    </subcellularLocation>
</comment>
<keyword evidence="7" id="KW-1185">Reference proteome</keyword>
<evidence type="ECO:0000313" key="7">
    <source>
        <dbReference type="Proteomes" id="UP001604277"/>
    </source>
</evidence>
<protein>
    <submittedName>
        <fullName evidence="6">Uncharacterized protein</fullName>
    </submittedName>
</protein>
<dbReference type="PANTHER" id="PTHR31042">
    <property type="entry name" value="CORE-2/I-BRANCHING BETA-1,6-N-ACETYLGLUCOSAMINYLTRANSFERASE FAMILY PROTEIN-RELATED"/>
    <property type="match status" value="1"/>
</dbReference>
<evidence type="ECO:0000256" key="2">
    <source>
        <dbReference type="ARBA" id="ARBA00022676"/>
    </source>
</evidence>
<dbReference type="EMBL" id="JBFOLJ010000008">
    <property type="protein sequence ID" value="KAL2514132.1"/>
    <property type="molecule type" value="Genomic_DNA"/>
</dbReference>
<dbReference type="GO" id="GO:0016020">
    <property type="term" value="C:membrane"/>
    <property type="evidence" value="ECO:0007669"/>
    <property type="project" value="UniProtKB-SubCell"/>
</dbReference>
<dbReference type="InterPro" id="IPR003406">
    <property type="entry name" value="Glyco_trans_14"/>
</dbReference>
<keyword evidence="2" id="KW-0328">Glycosyltransferase</keyword>
<name>A0ABD1TN33_9LAMI</name>
<organism evidence="6 7">
    <name type="scientific">Forsythia ovata</name>
    <dbReference type="NCBI Taxonomy" id="205694"/>
    <lineage>
        <taxon>Eukaryota</taxon>
        <taxon>Viridiplantae</taxon>
        <taxon>Streptophyta</taxon>
        <taxon>Embryophyta</taxon>
        <taxon>Tracheophyta</taxon>
        <taxon>Spermatophyta</taxon>
        <taxon>Magnoliopsida</taxon>
        <taxon>eudicotyledons</taxon>
        <taxon>Gunneridae</taxon>
        <taxon>Pentapetalae</taxon>
        <taxon>asterids</taxon>
        <taxon>lamiids</taxon>
        <taxon>Lamiales</taxon>
        <taxon>Oleaceae</taxon>
        <taxon>Forsythieae</taxon>
        <taxon>Forsythia</taxon>
    </lineage>
</organism>
<evidence type="ECO:0000256" key="3">
    <source>
        <dbReference type="ARBA" id="ARBA00022679"/>
    </source>
</evidence>
<comment type="caution">
    <text evidence="6">The sequence shown here is derived from an EMBL/GenBank/DDBJ whole genome shotgun (WGS) entry which is preliminary data.</text>
</comment>
<dbReference type="GO" id="GO:0016757">
    <property type="term" value="F:glycosyltransferase activity"/>
    <property type="evidence" value="ECO:0007669"/>
    <property type="project" value="UniProtKB-KW"/>
</dbReference>
<reference evidence="7" key="1">
    <citation type="submission" date="2024-07" db="EMBL/GenBank/DDBJ databases">
        <title>Two chromosome-level genome assemblies of Korean endemic species Abeliophyllum distichum and Forsythia ovata (Oleaceae).</title>
        <authorList>
            <person name="Jang H."/>
        </authorList>
    </citation>
    <scope>NUCLEOTIDE SEQUENCE [LARGE SCALE GENOMIC DNA]</scope>
</reference>
<evidence type="ECO:0000313" key="6">
    <source>
        <dbReference type="EMBL" id="KAL2514132.1"/>
    </source>
</evidence>
<dbReference type="InterPro" id="IPR044174">
    <property type="entry name" value="BC10-like"/>
</dbReference>
<dbReference type="Pfam" id="PF02485">
    <property type="entry name" value="Branch"/>
    <property type="match status" value="1"/>
</dbReference>
<accession>A0ABD1TN33</accession>
<gene>
    <name evidence="6" type="ORF">Fot_28103</name>
</gene>
<evidence type="ECO:0000256" key="5">
    <source>
        <dbReference type="ARBA" id="ARBA00023180"/>
    </source>
</evidence>
<keyword evidence="5" id="KW-0325">Glycoprotein</keyword>
<keyword evidence="3" id="KW-0808">Transferase</keyword>
<proteinExistence type="predicted"/>
<dbReference type="AlphaFoldDB" id="A0ABD1TN33"/>
<evidence type="ECO:0000256" key="1">
    <source>
        <dbReference type="ARBA" id="ARBA00004606"/>
    </source>
</evidence>
<dbReference type="Proteomes" id="UP001604277">
    <property type="component" value="Unassembled WGS sequence"/>
</dbReference>
<dbReference type="PANTHER" id="PTHR31042:SF140">
    <property type="entry name" value="CORE-2_I-BRANCHING BETA-1,6-N-ACETYLGLUCOSAMINYLTRANSFERASE FAMILY PROTEIN"/>
    <property type="match status" value="1"/>
</dbReference>
<evidence type="ECO:0000256" key="4">
    <source>
        <dbReference type="ARBA" id="ARBA00023136"/>
    </source>
</evidence>
<keyword evidence="4" id="KW-0472">Membrane</keyword>
<sequence length="195" mass="22396">MQPQAIESLSLTGIWKPGLENEKLGKIQNTLDDLALFCRATIASLRLGAIVSRLGTTNSNSKPKPKIVFLFLTNSDLHFAHIWQIFFQNNQGLYNIYIHADHSFKITPPGGVFEGRRHRLISLSREFYSPMFLVRFLMLDTWIAWRTRFFFMETVRFVEYIGSSERNMLAGAIFVGHRSKICLREQNVLVGGHFG</sequence>